<evidence type="ECO:0000256" key="6">
    <source>
        <dbReference type="ARBA" id="ARBA00022840"/>
    </source>
</evidence>
<comment type="caution">
    <text evidence="11">The sequence shown here is derived from an EMBL/GenBank/DDBJ whole genome shotgun (WGS) entry which is preliminary data.</text>
</comment>
<dbReference type="GO" id="GO:0004674">
    <property type="term" value="F:protein serine/threonine kinase activity"/>
    <property type="evidence" value="ECO:0007669"/>
    <property type="project" value="UniProtKB-KW"/>
</dbReference>
<dbReference type="PANTHER" id="PTHR48005">
    <property type="entry name" value="LEUCINE RICH REPEAT KINASE 2"/>
    <property type="match status" value="1"/>
</dbReference>
<feature type="domain" description="Protein kinase" evidence="10">
    <location>
        <begin position="1"/>
        <end position="229"/>
    </location>
</feature>
<dbReference type="InterPro" id="IPR000719">
    <property type="entry name" value="Prot_kinase_dom"/>
</dbReference>
<name>A0AAD7PA76_QUISA</name>
<dbReference type="InterPro" id="IPR011009">
    <property type="entry name" value="Kinase-like_dom_sf"/>
</dbReference>
<organism evidence="11 12">
    <name type="scientific">Quillaja saponaria</name>
    <name type="common">Soap bark tree</name>
    <dbReference type="NCBI Taxonomy" id="32244"/>
    <lineage>
        <taxon>Eukaryota</taxon>
        <taxon>Viridiplantae</taxon>
        <taxon>Streptophyta</taxon>
        <taxon>Embryophyta</taxon>
        <taxon>Tracheophyta</taxon>
        <taxon>Spermatophyta</taxon>
        <taxon>Magnoliopsida</taxon>
        <taxon>eudicotyledons</taxon>
        <taxon>Gunneridae</taxon>
        <taxon>Pentapetalae</taxon>
        <taxon>rosids</taxon>
        <taxon>fabids</taxon>
        <taxon>Fabales</taxon>
        <taxon>Quillajaceae</taxon>
        <taxon>Quillaja</taxon>
    </lineage>
</organism>
<evidence type="ECO:0000256" key="7">
    <source>
        <dbReference type="ARBA" id="ARBA00047899"/>
    </source>
</evidence>
<comment type="catalytic activity">
    <reaction evidence="8">
        <text>L-seryl-[protein] + ATP = O-phospho-L-seryl-[protein] + ADP + H(+)</text>
        <dbReference type="Rhea" id="RHEA:17989"/>
        <dbReference type="Rhea" id="RHEA-COMP:9863"/>
        <dbReference type="Rhea" id="RHEA-COMP:11604"/>
        <dbReference type="ChEBI" id="CHEBI:15378"/>
        <dbReference type="ChEBI" id="CHEBI:29999"/>
        <dbReference type="ChEBI" id="CHEBI:30616"/>
        <dbReference type="ChEBI" id="CHEBI:83421"/>
        <dbReference type="ChEBI" id="CHEBI:456216"/>
        <dbReference type="EC" id="2.7.11.1"/>
    </reaction>
</comment>
<dbReference type="KEGG" id="qsa:O6P43_032170"/>
<dbReference type="PROSITE" id="PS50011">
    <property type="entry name" value="PROTEIN_KINASE_DOM"/>
    <property type="match status" value="1"/>
</dbReference>
<dbReference type="EMBL" id="JARAOO010000013">
    <property type="protein sequence ID" value="KAJ7947354.1"/>
    <property type="molecule type" value="Genomic_DNA"/>
</dbReference>
<dbReference type="InterPro" id="IPR008266">
    <property type="entry name" value="Tyr_kinase_AS"/>
</dbReference>
<dbReference type="Gene3D" id="1.10.510.10">
    <property type="entry name" value="Transferase(Phosphotransferase) domain 1"/>
    <property type="match status" value="2"/>
</dbReference>
<keyword evidence="3" id="KW-0808">Transferase</keyword>
<keyword evidence="5 11" id="KW-0418">Kinase</keyword>
<keyword evidence="11" id="KW-0675">Receptor</keyword>
<dbReference type="PANTHER" id="PTHR48005:SF70">
    <property type="entry name" value="MDIS1-INTERACTING RECEPTOR LIKE KINASE 2-LIKE"/>
    <property type="match status" value="1"/>
</dbReference>
<evidence type="ECO:0000256" key="5">
    <source>
        <dbReference type="ARBA" id="ARBA00022777"/>
    </source>
</evidence>
<dbReference type="AlphaFoldDB" id="A0AAD7PA76"/>
<evidence type="ECO:0000256" key="1">
    <source>
        <dbReference type="ARBA" id="ARBA00012513"/>
    </source>
</evidence>
<sequence>MVYEYLEEDSLDKILKSIEKVIALDWDRRIHIVKGVANALYYMHHNCSPSIIHRDISSKNILLELAYTMDVNGKCDVYSYGVLTLEMVLGQHPGDLISLFSLSSSSMRSTLKNLLLKDDLDQRLSLQIYPITEEIISVAKLDLACWNKTPHSRPSMEQVFLLLAINSPISISIKSRRNNFLSSYYEGSLLYSSLCGCPTREKEGGKLIFGSGQQGKESKLPSISNTSLA</sequence>
<protein>
    <recommendedName>
        <fullName evidence="1">non-specific serine/threonine protein kinase</fullName>
        <ecNumber evidence="1">2.7.11.1</ecNumber>
    </recommendedName>
</protein>
<dbReference type="InterPro" id="IPR001245">
    <property type="entry name" value="Ser-Thr/Tyr_kinase_cat_dom"/>
</dbReference>
<evidence type="ECO:0000313" key="11">
    <source>
        <dbReference type="EMBL" id="KAJ7947354.1"/>
    </source>
</evidence>
<evidence type="ECO:0000256" key="2">
    <source>
        <dbReference type="ARBA" id="ARBA00022527"/>
    </source>
</evidence>
<evidence type="ECO:0000256" key="8">
    <source>
        <dbReference type="ARBA" id="ARBA00048679"/>
    </source>
</evidence>
<dbReference type="Pfam" id="PF00069">
    <property type="entry name" value="Pkinase"/>
    <property type="match status" value="1"/>
</dbReference>
<dbReference type="EC" id="2.7.11.1" evidence="1"/>
<evidence type="ECO:0000259" key="10">
    <source>
        <dbReference type="PROSITE" id="PS50011"/>
    </source>
</evidence>
<proteinExistence type="predicted"/>
<evidence type="ECO:0000256" key="9">
    <source>
        <dbReference type="SAM" id="MobiDB-lite"/>
    </source>
</evidence>
<gene>
    <name evidence="11" type="ORF">O6P43_032170</name>
</gene>
<keyword evidence="6" id="KW-0067">ATP-binding</keyword>
<dbReference type="PROSITE" id="PS00109">
    <property type="entry name" value="PROTEIN_KINASE_TYR"/>
    <property type="match status" value="1"/>
</dbReference>
<evidence type="ECO:0000313" key="12">
    <source>
        <dbReference type="Proteomes" id="UP001163823"/>
    </source>
</evidence>
<dbReference type="GO" id="GO:0005524">
    <property type="term" value="F:ATP binding"/>
    <property type="evidence" value="ECO:0007669"/>
    <property type="project" value="UniProtKB-KW"/>
</dbReference>
<dbReference type="Proteomes" id="UP001163823">
    <property type="component" value="Chromosome 13"/>
</dbReference>
<accession>A0AAD7PA76</accession>
<keyword evidence="4" id="KW-0547">Nucleotide-binding</keyword>
<keyword evidence="12" id="KW-1185">Reference proteome</keyword>
<keyword evidence="2" id="KW-0723">Serine/threonine-protein kinase</keyword>
<evidence type="ECO:0000256" key="4">
    <source>
        <dbReference type="ARBA" id="ARBA00022741"/>
    </source>
</evidence>
<dbReference type="InterPro" id="IPR051420">
    <property type="entry name" value="Ser_Thr_Kinases_DiverseReg"/>
</dbReference>
<comment type="catalytic activity">
    <reaction evidence="7">
        <text>L-threonyl-[protein] + ATP = O-phospho-L-threonyl-[protein] + ADP + H(+)</text>
        <dbReference type="Rhea" id="RHEA:46608"/>
        <dbReference type="Rhea" id="RHEA-COMP:11060"/>
        <dbReference type="Rhea" id="RHEA-COMP:11605"/>
        <dbReference type="ChEBI" id="CHEBI:15378"/>
        <dbReference type="ChEBI" id="CHEBI:30013"/>
        <dbReference type="ChEBI" id="CHEBI:30616"/>
        <dbReference type="ChEBI" id="CHEBI:61977"/>
        <dbReference type="ChEBI" id="CHEBI:456216"/>
        <dbReference type="EC" id="2.7.11.1"/>
    </reaction>
</comment>
<dbReference type="SUPFAM" id="SSF56112">
    <property type="entry name" value="Protein kinase-like (PK-like)"/>
    <property type="match status" value="1"/>
</dbReference>
<reference evidence="11" key="1">
    <citation type="journal article" date="2023" name="Science">
        <title>Elucidation of the pathway for biosynthesis of saponin adjuvants from the soapbark tree.</title>
        <authorList>
            <person name="Reed J."/>
            <person name="Orme A."/>
            <person name="El-Demerdash A."/>
            <person name="Owen C."/>
            <person name="Martin L.B.B."/>
            <person name="Misra R.C."/>
            <person name="Kikuchi S."/>
            <person name="Rejzek M."/>
            <person name="Martin A.C."/>
            <person name="Harkess A."/>
            <person name="Leebens-Mack J."/>
            <person name="Louveau T."/>
            <person name="Stephenson M.J."/>
            <person name="Osbourn A."/>
        </authorList>
    </citation>
    <scope>NUCLEOTIDE SEQUENCE</scope>
    <source>
        <strain evidence="11">S10</strain>
    </source>
</reference>
<evidence type="ECO:0000256" key="3">
    <source>
        <dbReference type="ARBA" id="ARBA00022679"/>
    </source>
</evidence>
<dbReference type="Pfam" id="PF07714">
    <property type="entry name" value="PK_Tyr_Ser-Thr"/>
    <property type="match status" value="1"/>
</dbReference>
<feature type="region of interest" description="Disordered" evidence="9">
    <location>
        <begin position="208"/>
        <end position="229"/>
    </location>
</feature>